<feature type="domain" description="Plastocyanin-like" evidence="7">
    <location>
        <begin position="422"/>
        <end position="543"/>
    </location>
</feature>
<comment type="caution">
    <text evidence="9">The sequence shown here is derived from an EMBL/GenBank/DDBJ whole genome shotgun (WGS) entry which is preliminary data.</text>
</comment>
<reference evidence="9" key="2">
    <citation type="journal article" date="2023" name="IMA Fungus">
        <title>Comparative genomic study of the Penicillium genus elucidates a diverse pangenome and 15 lateral gene transfer events.</title>
        <authorList>
            <person name="Petersen C."/>
            <person name="Sorensen T."/>
            <person name="Nielsen M.R."/>
            <person name="Sondergaard T.E."/>
            <person name="Sorensen J.L."/>
            <person name="Fitzpatrick D.A."/>
            <person name="Frisvad J.C."/>
            <person name="Nielsen K.L."/>
        </authorList>
    </citation>
    <scope>NUCLEOTIDE SEQUENCE</scope>
    <source>
        <strain evidence="9">IBT 30069</strain>
    </source>
</reference>
<dbReference type="PANTHER" id="PTHR11709:SF502">
    <property type="entry name" value="MULTICOPPER OXIDASE"/>
    <property type="match status" value="1"/>
</dbReference>
<dbReference type="InterPro" id="IPR008972">
    <property type="entry name" value="Cupredoxin"/>
</dbReference>
<dbReference type="SUPFAM" id="SSF49503">
    <property type="entry name" value="Cupredoxins"/>
    <property type="match status" value="3"/>
</dbReference>
<evidence type="ECO:0000259" key="7">
    <source>
        <dbReference type="Pfam" id="PF07731"/>
    </source>
</evidence>
<evidence type="ECO:0000256" key="1">
    <source>
        <dbReference type="ARBA" id="ARBA00010609"/>
    </source>
</evidence>
<organism evidence="9 10">
    <name type="scientific">Penicillium angulare</name>
    <dbReference type="NCBI Taxonomy" id="116970"/>
    <lineage>
        <taxon>Eukaryota</taxon>
        <taxon>Fungi</taxon>
        <taxon>Dikarya</taxon>
        <taxon>Ascomycota</taxon>
        <taxon>Pezizomycotina</taxon>
        <taxon>Eurotiomycetes</taxon>
        <taxon>Eurotiomycetidae</taxon>
        <taxon>Eurotiales</taxon>
        <taxon>Aspergillaceae</taxon>
        <taxon>Penicillium</taxon>
    </lineage>
</organism>
<dbReference type="Pfam" id="PF00394">
    <property type="entry name" value="Cu-oxidase"/>
    <property type="match status" value="1"/>
</dbReference>
<dbReference type="InterPro" id="IPR001117">
    <property type="entry name" value="Cu-oxidase_2nd"/>
</dbReference>
<dbReference type="CDD" id="cd13901">
    <property type="entry name" value="CuRO_3_MaLCC_like"/>
    <property type="match status" value="1"/>
</dbReference>
<feature type="chain" id="PRO_5040800209" evidence="5">
    <location>
        <begin position="19"/>
        <end position="588"/>
    </location>
</feature>
<evidence type="ECO:0000256" key="5">
    <source>
        <dbReference type="SAM" id="SignalP"/>
    </source>
</evidence>
<evidence type="ECO:0000256" key="2">
    <source>
        <dbReference type="ARBA" id="ARBA00022723"/>
    </source>
</evidence>
<dbReference type="AlphaFoldDB" id="A0A9W9FI64"/>
<dbReference type="Gene3D" id="2.60.40.420">
    <property type="entry name" value="Cupredoxins - blue copper proteins"/>
    <property type="match status" value="3"/>
</dbReference>
<dbReference type="Pfam" id="PF07731">
    <property type="entry name" value="Cu-oxidase_2"/>
    <property type="match status" value="1"/>
</dbReference>
<keyword evidence="4" id="KW-0186">Copper</keyword>
<comment type="similarity">
    <text evidence="1">Belongs to the multicopper oxidase family.</text>
</comment>
<evidence type="ECO:0000259" key="6">
    <source>
        <dbReference type="Pfam" id="PF00394"/>
    </source>
</evidence>
<accession>A0A9W9FI64</accession>
<keyword evidence="5" id="KW-0732">Signal</keyword>
<feature type="domain" description="Plastocyanin-like" evidence="6">
    <location>
        <begin position="206"/>
        <end position="336"/>
    </location>
</feature>
<dbReference type="PANTHER" id="PTHR11709">
    <property type="entry name" value="MULTI-COPPER OXIDASE"/>
    <property type="match status" value="1"/>
</dbReference>
<dbReference type="Pfam" id="PF07732">
    <property type="entry name" value="Cu-oxidase_3"/>
    <property type="match status" value="1"/>
</dbReference>
<sequence length="588" mass="66614">MRLSFIFVWVQVLLTTKAHLPNLIDDAISPTPKYCPTKPCIGNTPCERTKWCNYNISTDYEAITPTTGVTRESWFYVNDLYLQPDGYHNRSVITINDTIPGPTIFANWGDEVVVHVKNNISSRIENGSTIHFHGVRQYFTNHYDGVPSLTQCPIAPQSLMTYRWRATQYGTSWYHSHIGLQTWEGVFGGVIINGPATANYDHDMGMLFLNDWTYQTPDELYSSERSGDIFTIDSGLMNGTNVYDNNGQVTGRRFIAKVTEGESYRFRIVNAAINSHYEFKIDHHNLTVIAMDLVPIVPYVTESVVLGMGQRYDVIVHANQSSLAKSFWIQAIPKICGGNPNNPMQGVLDYGKIPTLPTLPLQDSNRPNCSDEPLALLKPYVKKDVKPFPRGSWNKSITSSLYSPVVPIGFYSWYLNRTSMQVDWANPTLKQIYENRRLRTTFQPYSNESSFVNGTSLISIPNKGQWIYVNILSDPNEDPESHPIHLHGHDFYILAQGDGEFNGVVNTKNPARRDTALLPSKGYLVIAIKANNPGIWLMHCHIGFSIQFLERQRELRNLIDFNMLNQTCEEWNAYTAATGLMEINDSGV</sequence>
<dbReference type="InterPro" id="IPR011707">
    <property type="entry name" value="Cu-oxidase-like_N"/>
</dbReference>
<proteinExistence type="inferred from homology"/>
<evidence type="ECO:0000259" key="8">
    <source>
        <dbReference type="Pfam" id="PF07732"/>
    </source>
</evidence>
<keyword evidence="3" id="KW-0560">Oxidoreductase</keyword>
<keyword evidence="10" id="KW-1185">Reference proteome</keyword>
<reference evidence="9" key="1">
    <citation type="submission" date="2022-11" db="EMBL/GenBank/DDBJ databases">
        <authorList>
            <person name="Petersen C."/>
        </authorList>
    </citation>
    <scope>NUCLEOTIDE SEQUENCE</scope>
    <source>
        <strain evidence="9">IBT 30069</strain>
    </source>
</reference>
<dbReference type="GO" id="GO:0016491">
    <property type="term" value="F:oxidoreductase activity"/>
    <property type="evidence" value="ECO:0007669"/>
    <property type="project" value="UniProtKB-KW"/>
</dbReference>
<dbReference type="InterPro" id="IPR011706">
    <property type="entry name" value="Cu-oxidase_C"/>
</dbReference>
<dbReference type="OrthoDB" id="2121828at2759"/>
<dbReference type="FunFam" id="2.60.40.420:FF:000045">
    <property type="entry name" value="Laccase 2"/>
    <property type="match status" value="1"/>
</dbReference>
<gene>
    <name evidence="9" type="ORF">N7456_006707</name>
</gene>
<dbReference type="Proteomes" id="UP001149165">
    <property type="component" value="Unassembled WGS sequence"/>
</dbReference>
<evidence type="ECO:0000313" key="9">
    <source>
        <dbReference type="EMBL" id="KAJ5100655.1"/>
    </source>
</evidence>
<dbReference type="EMBL" id="JAPQKH010000004">
    <property type="protein sequence ID" value="KAJ5100655.1"/>
    <property type="molecule type" value="Genomic_DNA"/>
</dbReference>
<name>A0A9W9FI64_9EURO</name>
<feature type="domain" description="Plastocyanin-like" evidence="8">
    <location>
        <begin position="81"/>
        <end position="195"/>
    </location>
</feature>
<feature type="signal peptide" evidence="5">
    <location>
        <begin position="1"/>
        <end position="18"/>
    </location>
</feature>
<dbReference type="FunFam" id="2.60.40.420:FF:000021">
    <property type="entry name" value="Extracellular dihydrogeodin oxidase/laccase"/>
    <property type="match status" value="1"/>
</dbReference>
<evidence type="ECO:0000256" key="4">
    <source>
        <dbReference type="ARBA" id="ARBA00023008"/>
    </source>
</evidence>
<protein>
    <submittedName>
        <fullName evidence="9">CAZyme family AA1</fullName>
    </submittedName>
</protein>
<evidence type="ECO:0000256" key="3">
    <source>
        <dbReference type="ARBA" id="ARBA00023002"/>
    </source>
</evidence>
<evidence type="ECO:0000313" key="10">
    <source>
        <dbReference type="Proteomes" id="UP001149165"/>
    </source>
</evidence>
<dbReference type="InterPro" id="IPR045087">
    <property type="entry name" value="Cu-oxidase_fam"/>
</dbReference>
<keyword evidence="2" id="KW-0479">Metal-binding</keyword>
<dbReference type="GO" id="GO:0005507">
    <property type="term" value="F:copper ion binding"/>
    <property type="evidence" value="ECO:0007669"/>
    <property type="project" value="InterPro"/>
</dbReference>